<accession>A0A392UBJ8</accession>
<name>A0A392UBJ8_9FABA</name>
<feature type="non-terminal residue" evidence="1">
    <location>
        <position position="1"/>
    </location>
</feature>
<sequence length="59" mass="6607">VAVFLDRRMSPVVSRRWRVSHRGASPRRISCPSILATWGVLRCTLISPPALMPLVPSPR</sequence>
<keyword evidence="2" id="KW-1185">Reference proteome</keyword>
<proteinExistence type="predicted"/>
<dbReference type="Proteomes" id="UP000265520">
    <property type="component" value="Unassembled WGS sequence"/>
</dbReference>
<organism evidence="1 2">
    <name type="scientific">Trifolium medium</name>
    <dbReference type="NCBI Taxonomy" id="97028"/>
    <lineage>
        <taxon>Eukaryota</taxon>
        <taxon>Viridiplantae</taxon>
        <taxon>Streptophyta</taxon>
        <taxon>Embryophyta</taxon>
        <taxon>Tracheophyta</taxon>
        <taxon>Spermatophyta</taxon>
        <taxon>Magnoliopsida</taxon>
        <taxon>eudicotyledons</taxon>
        <taxon>Gunneridae</taxon>
        <taxon>Pentapetalae</taxon>
        <taxon>rosids</taxon>
        <taxon>fabids</taxon>
        <taxon>Fabales</taxon>
        <taxon>Fabaceae</taxon>
        <taxon>Papilionoideae</taxon>
        <taxon>50 kb inversion clade</taxon>
        <taxon>NPAAA clade</taxon>
        <taxon>Hologalegina</taxon>
        <taxon>IRL clade</taxon>
        <taxon>Trifolieae</taxon>
        <taxon>Trifolium</taxon>
    </lineage>
</organism>
<evidence type="ECO:0000313" key="2">
    <source>
        <dbReference type="Proteomes" id="UP000265520"/>
    </source>
</evidence>
<evidence type="ECO:0000313" key="1">
    <source>
        <dbReference type="EMBL" id="MCI69105.1"/>
    </source>
</evidence>
<comment type="caution">
    <text evidence="1">The sequence shown here is derived from an EMBL/GenBank/DDBJ whole genome shotgun (WGS) entry which is preliminary data.</text>
</comment>
<reference evidence="1 2" key="1">
    <citation type="journal article" date="2018" name="Front. Plant Sci.">
        <title>Red Clover (Trifolium pratense) and Zigzag Clover (T. medium) - A Picture of Genomic Similarities and Differences.</title>
        <authorList>
            <person name="Dluhosova J."/>
            <person name="Istvanek J."/>
            <person name="Nedelnik J."/>
            <person name="Repkova J."/>
        </authorList>
    </citation>
    <scope>NUCLEOTIDE SEQUENCE [LARGE SCALE GENOMIC DNA]</scope>
    <source>
        <strain evidence="2">cv. 10/8</strain>
        <tissue evidence="1">Leaf</tissue>
    </source>
</reference>
<dbReference type="AlphaFoldDB" id="A0A392UBJ8"/>
<protein>
    <submittedName>
        <fullName evidence="1">Uncharacterized protein</fullName>
    </submittedName>
</protein>
<dbReference type="EMBL" id="LXQA010749403">
    <property type="protein sequence ID" value="MCI69105.1"/>
    <property type="molecule type" value="Genomic_DNA"/>
</dbReference>